<dbReference type="EMBL" id="LT906465">
    <property type="protein sequence ID" value="SNV38339.1"/>
    <property type="molecule type" value="Genomic_DNA"/>
</dbReference>
<dbReference type="PIRSF" id="PIRSF028431">
    <property type="entry name" value="UCP028431"/>
    <property type="match status" value="1"/>
</dbReference>
<dbReference type="Proteomes" id="UP000215196">
    <property type="component" value="Chromosome 1"/>
</dbReference>
<keyword evidence="4" id="KW-1185">Reference proteome</keyword>
<dbReference type="InterPro" id="IPR016883">
    <property type="entry name" value="UCP028431"/>
</dbReference>
<protein>
    <submittedName>
        <fullName evidence="3">Uncharacterized protein conserved in bacteria</fullName>
    </submittedName>
</protein>
<dbReference type="RefSeq" id="WP_095070540.1">
    <property type="nucleotide sequence ID" value="NZ_LT906465.1"/>
</dbReference>
<feature type="signal peptide" evidence="1">
    <location>
        <begin position="1"/>
        <end position="27"/>
    </location>
</feature>
<dbReference type="PROSITE" id="PS51257">
    <property type="entry name" value="PROKAR_LIPOPROTEIN"/>
    <property type="match status" value="1"/>
</dbReference>
<accession>A0A239WVP4</accession>
<dbReference type="AlphaFoldDB" id="A0A239WVP4"/>
<sequence>MKIQKVFYVLILAIVLSCGGSDTPVPAPPTPNPPTAPKTYTDSEILEMVQKDALKYFWDFAESNSKLARERYHTDEPGADASTISTGASGFGMMTLLVGIKNGYIPRAEAVSRLTAALNFLYKAERFHGAWPHWIDGNSGKAKPFSTFDNGGDLVETAFLAQGLICVREYFKNSTDSGEKTLSKKADDLWKDIEWSWYTQGQNVLYWHWSPDYNFQMNHKLQGYDETLITYVLAAASPNYSINKSVYTEGWLRNGTIKSFSSQYGIPVVVNHNGASGTVGPLFFSHYSFLGLDPRGLSDEYVNYGDVTVNHTKIQYHYAVANPKNWLGYNSKNWGLTASYSRNVDGSTGYSAHQPLNDLGVISPTAAISSLPYTPAESMNYLRFLYNENYSRYIGVAGPYDAYSIHYNWVTPRYLGIDQGTISPMIENYKSAFLWNLFMNAPDVKDGLLKLGFHSSRYGF</sequence>
<evidence type="ECO:0000313" key="4">
    <source>
        <dbReference type="Proteomes" id="UP000215196"/>
    </source>
</evidence>
<feature type="chain" id="PRO_5012444425" evidence="1">
    <location>
        <begin position="28"/>
        <end position="460"/>
    </location>
</feature>
<keyword evidence="1" id="KW-0732">Signal</keyword>
<dbReference type="InterPro" id="IPR019282">
    <property type="entry name" value="Glycoamylase-like_cons_dom"/>
</dbReference>
<dbReference type="Gene3D" id="1.50.10.140">
    <property type="match status" value="1"/>
</dbReference>
<gene>
    <name evidence="3" type="ORF">SAMEA4412677_00774</name>
</gene>
<evidence type="ECO:0000256" key="1">
    <source>
        <dbReference type="SAM" id="SignalP"/>
    </source>
</evidence>
<reference evidence="3 4" key="1">
    <citation type="submission" date="2017-06" db="EMBL/GenBank/DDBJ databases">
        <authorList>
            <consortium name="Pathogen Informatics"/>
        </authorList>
    </citation>
    <scope>NUCLEOTIDE SEQUENCE [LARGE SCALE GENOMIC DNA]</scope>
    <source>
        <strain evidence="3 4">NCTC13490</strain>
    </source>
</reference>
<dbReference type="KEGG" id="ctak:4412677_00774"/>
<name>A0A239WVP4_9FLAO</name>
<organism evidence="3 4">
    <name type="scientific">Chryseobacterium taklimakanense</name>
    <dbReference type="NCBI Taxonomy" id="536441"/>
    <lineage>
        <taxon>Bacteria</taxon>
        <taxon>Pseudomonadati</taxon>
        <taxon>Bacteroidota</taxon>
        <taxon>Flavobacteriia</taxon>
        <taxon>Flavobacteriales</taxon>
        <taxon>Weeksellaceae</taxon>
        <taxon>Chryseobacterium group</taxon>
        <taxon>Chryseobacterium</taxon>
    </lineage>
</organism>
<evidence type="ECO:0000313" key="3">
    <source>
        <dbReference type="EMBL" id="SNV38339.1"/>
    </source>
</evidence>
<dbReference type="Pfam" id="PF10091">
    <property type="entry name" value="Glycoamylase"/>
    <property type="match status" value="1"/>
</dbReference>
<proteinExistence type="predicted"/>
<feature type="domain" description="Glycoamylase-like" evidence="2">
    <location>
        <begin position="218"/>
        <end position="441"/>
    </location>
</feature>
<evidence type="ECO:0000259" key="2">
    <source>
        <dbReference type="Pfam" id="PF10091"/>
    </source>
</evidence>